<proteinExistence type="predicted"/>
<accession>A0ABV0WXF1</accession>
<feature type="transmembrane region" description="Helical" evidence="1">
    <location>
        <begin position="57"/>
        <end position="77"/>
    </location>
</feature>
<keyword evidence="1" id="KW-1133">Transmembrane helix</keyword>
<evidence type="ECO:0000313" key="2">
    <source>
        <dbReference type="EMBL" id="MEQ2274315.1"/>
    </source>
</evidence>
<evidence type="ECO:0000313" key="3">
    <source>
        <dbReference type="Proteomes" id="UP001444071"/>
    </source>
</evidence>
<organism evidence="2 3">
    <name type="scientific">Xenotaenia resolanae</name>
    <dbReference type="NCBI Taxonomy" id="208358"/>
    <lineage>
        <taxon>Eukaryota</taxon>
        <taxon>Metazoa</taxon>
        <taxon>Chordata</taxon>
        <taxon>Craniata</taxon>
        <taxon>Vertebrata</taxon>
        <taxon>Euteleostomi</taxon>
        <taxon>Actinopterygii</taxon>
        <taxon>Neopterygii</taxon>
        <taxon>Teleostei</taxon>
        <taxon>Neoteleostei</taxon>
        <taxon>Acanthomorphata</taxon>
        <taxon>Ovalentaria</taxon>
        <taxon>Atherinomorphae</taxon>
        <taxon>Cyprinodontiformes</taxon>
        <taxon>Goodeidae</taxon>
        <taxon>Xenotaenia</taxon>
    </lineage>
</organism>
<dbReference type="EMBL" id="JAHRIM010076446">
    <property type="protein sequence ID" value="MEQ2274315.1"/>
    <property type="molecule type" value="Genomic_DNA"/>
</dbReference>
<keyword evidence="1" id="KW-0472">Membrane</keyword>
<name>A0ABV0WXF1_9TELE</name>
<comment type="caution">
    <text evidence="2">The sequence shown here is derived from an EMBL/GenBank/DDBJ whole genome shotgun (WGS) entry which is preliminary data.</text>
</comment>
<gene>
    <name evidence="2" type="ORF">XENORESO_018212</name>
</gene>
<keyword evidence="3" id="KW-1185">Reference proteome</keyword>
<dbReference type="Proteomes" id="UP001444071">
    <property type="component" value="Unassembled WGS sequence"/>
</dbReference>
<sequence length="106" mass="11637">MKFCATVHEGVGCISIRSILNVSTTSEQNHNHDFSDNSHYFSKNEHKVRKHSNEADLIVAACLAALTTLLLLCFLYSCCCLTSLAAQVEAAAKICLFSTTGSRRRV</sequence>
<keyword evidence="1" id="KW-0812">Transmembrane</keyword>
<protein>
    <submittedName>
        <fullName evidence="2">Uncharacterized protein</fullName>
    </submittedName>
</protein>
<reference evidence="2 3" key="1">
    <citation type="submission" date="2021-06" db="EMBL/GenBank/DDBJ databases">
        <authorList>
            <person name="Palmer J.M."/>
        </authorList>
    </citation>
    <scope>NUCLEOTIDE SEQUENCE [LARGE SCALE GENOMIC DNA]</scope>
    <source>
        <strain evidence="2 3">XR_2019</strain>
        <tissue evidence="2">Muscle</tissue>
    </source>
</reference>
<evidence type="ECO:0000256" key="1">
    <source>
        <dbReference type="SAM" id="Phobius"/>
    </source>
</evidence>